<dbReference type="EMBL" id="CP006720">
    <property type="protein sequence ID" value="AHI58193.1"/>
    <property type="molecule type" value="Genomic_DNA"/>
</dbReference>
<dbReference type="KEGG" id="smir:SMM_0722"/>
<dbReference type="HOGENOM" id="CLU_2636249_0_0_14"/>
<evidence type="ECO:0000259" key="1">
    <source>
        <dbReference type="PROSITE" id="PS51385"/>
    </source>
</evidence>
<dbReference type="RefSeq" id="WP_025317496.1">
    <property type="nucleotide sequence ID" value="NZ_CP006720.1"/>
</dbReference>
<feature type="domain" description="YjeF N-terminal" evidence="1">
    <location>
        <begin position="1"/>
        <end position="77"/>
    </location>
</feature>
<accession>W0GRG7</accession>
<dbReference type="SUPFAM" id="SSF64153">
    <property type="entry name" value="YjeF N-terminal domain-like"/>
    <property type="match status" value="1"/>
</dbReference>
<name>W0GRG7_9MOLU</name>
<organism evidence="2 3">
    <name type="scientific">Spiroplasma mirum ATCC 29335</name>
    <dbReference type="NCBI Taxonomy" id="838561"/>
    <lineage>
        <taxon>Bacteria</taxon>
        <taxon>Bacillati</taxon>
        <taxon>Mycoplasmatota</taxon>
        <taxon>Mollicutes</taxon>
        <taxon>Entomoplasmatales</taxon>
        <taxon>Spiroplasmataceae</taxon>
        <taxon>Spiroplasma</taxon>
    </lineage>
</organism>
<reference evidence="2 3" key="1">
    <citation type="submission" date="2013-09" db="EMBL/GenBank/DDBJ databases">
        <title>Complete genome sequence of Spiroplasma mirum suckling mouse cataract agent.</title>
        <authorList>
            <person name="Landry C.A."/>
            <person name="Bastian F.O."/>
            <person name="Thune R.L."/>
        </authorList>
    </citation>
    <scope>NUCLEOTIDE SEQUENCE [LARGE SCALE GENOMIC DNA]</scope>
    <source>
        <strain evidence="2 3">SMCA</strain>
    </source>
</reference>
<keyword evidence="3" id="KW-1185">Reference proteome</keyword>
<dbReference type="InterPro" id="IPR036652">
    <property type="entry name" value="YjeF_N_dom_sf"/>
</dbReference>
<gene>
    <name evidence="2" type="ORF">P344_04340</name>
</gene>
<protein>
    <recommendedName>
        <fullName evidence="1">YjeF N-terminal domain-containing protein</fullName>
    </recommendedName>
</protein>
<sequence>MTRSARGLFNNLNFTHQNFLIFSNFGNNGGDGLTLAYLLATFDPTTKEINVYFCYDETTFAHKKTAKLLCCCLSSNC</sequence>
<proteinExistence type="predicted"/>
<dbReference type="OrthoDB" id="9806925at2"/>
<evidence type="ECO:0000313" key="2">
    <source>
        <dbReference type="EMBL" id="AHI58193.1"/>
    </source>
</evidence>
<dbReference type="InterPro" id="IPR004443">
    <property type="entry name" value="YjeF_N_dom"/>
</dbReference>
<evidence type="ECO:0000313" key="3">
    <source>
        <dbReference type="Proteomes" id="UP000019260"/>
    </source>
</evidence>
<dbReference type="PATRIC" id="fig|838561.3.peg.827"/>
<dbReference type="KEGG" id="smia:P344_04340"/>
<dbReference type="STRING" id="838561.P344_04340"/>
<dbReference type="Proteomes" id="UP000019260">
    <property type="component" value="Chromosome"/>
</dbReference>
<dbReference type="AlphaFoldDB" id="W0GRG7"/>
<dbReference type="PROSITE" id="PS51385">
    <property type="entry name" value="YJEF_N"/>
    <property type="match status" value="1"/>
</dbReference>